<dbReference type="NCBIfam" id="TIGR02937">
    <property type="entry name" value="sigma70-ECF"/>
    <property type="match status" value="1"/>
</dbReference>
<dbReference type="GO" id="GO:0003677">
    <property type="term" value="F:DNA binding"/>
    <property type="evidence" value="ECO:0007669"/>
    <property type="project" value="UniProtKB-KW"/>
</dbReference>
<dbReference type="PANTHER" id="PTHR43133">
    <property type="entry name" value="RNA POLYMERASE ECF-TYPE SIGMA FACTO"/>
    <property type="match status" value="1"/>
</dbReference>
<dbReference type="InterPro" id="IPR014284">
    <property type="entry name" value="RNA_pol_sigma-70_dom"/>
</dbReference>
<keyword evidence="8" id="KW-1185">Reference proteome</keyword>
<comment type="similarity">
    <text evidence="1">Belongs to the sigma-70 factor family. ECF subfamily.</text>
</comment>
<keyword evidence="7" id="KW-0808">Transferase</keyword>
<evidence type="ECO:0000256" key="3">
    <source>
        <dbReference type="ARBA" id="ARBA00023082"/>
    </source>
</evidence>
<dbReference type="SMART" id="SM00387">
    <property type="entry name" value="HATPase_c"/>
    <property type="match status" value="1"/>
</dbReference>
<proteinExistence type="inferred from homology"/>
<dbReference type="InterPro" id="IPR036890">
    <property type="entry name" value="HATPase_C_sf"/>
</dbReference>
<dbReference type="Pfam" id="PF08281">
    <property type="entry name" value="Sigma70_r4_2"/>
    <property type="match status" value="1"/>
</dbReference>
<dbReference type="PANTHER" id="PTHR43133:SF8">
    <property type="entry name" value="RNA POLYMERASE SIGMA FACTOR HI_1459-RELATED"/>
    <property type="match status" value="1"/>
</dbReference>
<dbReference type="EMBL" id="FOEE01000017">
    <property type="protein sequence ID" value="SEP23822.1"/>
    <property type="molecule type" value="Genomic_DNA"/>
</dbReference>
<dbReference type="InterPro" id="IPR039425">
    <property type="entry name" value="RNA_pol_sigma-70-like"/>
</dbReference>
<dbReference type="GO" id="GO:0016987">
    <property type="term" value="F:sigma factor activity"/>
    <property type="evidence" value="ECO:0007669"/>
    <property type="project" value="UniProtKB-KW"/>
</dbReference>
<dbReference type="InterPro" id="IPR003594">
    <property type="entry name" value="HATPase_dom"/>
</dbReference>
<dbReference type="GO" id="GO:0016301">
    <property type="term" value="F:kinase activity"/>
    <property type="evidence" value="ECO:0007669"/>
    <property type="project" value="UniProtKB-KW"/>
</dbReference>
<dbReference type="InterPro" id="IPR013324">
    <property type="entry name" value="RNA_pol_sigma_r3/r4-like"/>
</dbReference>
<dbReference type="InterPro" id="IPR013325">
    <property type="entry name" value="RNA_pol_sigma_r2"/>
</dbReference>
<keyword evidence="3" id="KW-0731">Sigma factor</keyword>
<dbReference type="SUPFAM" id="SSF88659">
    <property type="entry name" value="Sigma3 and sigma4 domains of RNA polymerase sigma factors"/>
    <property type="match status" value="1"/>
</dbReference>
<protein>
    <submittedName>
        <fullName evidence="7">Serine/threonine-protein kinase RsbT</fullName>
    </submittedName>
</protein>
<dbReference type="Gene3D" id="3.30.565.10">
    <property type="entry name" value="Histidine kinase-like ATPase, C-terminal domain"/>
    <property type="match status" value="1"/>
</dbReference>
<gene>
    <name evidence="7" type="ORF">SAMN05660991_04180</name>
</gene>
<keyword evidence="2" id="KW-0805">Transcription regulation</keyword>
<dbReference type="Proteomes" id="UP000198960">
    <property type="component" value="Unassembled WGS sequence"/>
</dbReference>
<reference evidence="8" key="1">
    <citation type="submission" date="2016-10" db="EMBL/GenBank/DDBJ databases">
        <authorList>
            <person name="Varghese N."/>
            <person name="Submissions S."/>
        </authorList>
    </citation>
    <scope>NUCLEOTIDE SEQUENCE [LARGE SCALE GENOMIC DNA]</scope>
    <source>
        <strain evidence="8">DSM 45413</strain>
    </source>
</reference>
<evidence type="ECO:0000256" key="4">
    <source>
        <dbReference type="ARBA" id="ARBA00023125"/>
    </source>
</evidence>
<dbReference type="RefSeq" id="WP_091948365.1">
    <property type="nucleotide sequence ID" value="NZ_FOEE01000017.1"/>
</dbReference>
<evidence type="ECO:0000313" key="8">
    <source>
        <dbReference type="Proteomes" id="UP000198960"/>
    </source>
</evidence>
<accession>A0A1H8W847</accession>
<keyword evidence="4" id="KW-0238">DNA-binding</keyword>
<dbReference type="Gene3D" id="1.10.1740.10">
    <property type="match status" value="1"/>
</dbReference>
<dbReference type="InterPro" id="IPR036388">
    <property type="entry name" value="WH-like_DNA-bd_sf"/>
</dbReference>
<dbReference type="InterPro" id="IPR013249">
    <property type="entry name" value="RNA_pol_sigma70_r4_t2"/>
</dbReference>
<dbReference type="Pfam" id="PF13581">
    <property type="entry name" value="HATPase_c_2"/>
    <property type="match status" value="1"/>
</dbReference>
<name>A0A1H8W847_9ACTN</name>
<keyword evidence="7" id="KW-0418">Kinase</keyword>
<organism evidence="7 8">
    <name type="scientific">Trujillonella endophytica</name>
    <dbReference type="NCBI Taxonomy" id="673521"/>
    <lineage>
        <taxon>Bacteria</taxon>
        <taxon>Bacillati</taxon>
        <taxon>Actinomycetota</taxon>
        <taxon>Actinomycetes</taxon>
        <taxon>Geodermatophilales</taxon>
        <taxon>Geodermatophilaceae</taxon>
        <taxon>Trujillonella</taxon>
    </lineage>
</organism>
<dbReference type="Pfam" id="PF04542">
    <property type="entry name" value="Sigma70_r2"/>
    <property type="match status" value="1"/>
</dbReference>
<dbReference type="Gene3D" id="1.10.10.10">
    <property type="entry name" value="Winged helix-like DNA-binding domain superfamily/Winged helix DNA-binding domain"/>
    <property type="match status" value="1"/>
</dbReference>
<evidence type="ECO:0000259" key="6">
    <source>
        <dbReference type="SMART" id="SM00387"/>
    </source>
</evidence>
<evidence type="ECO:0000256" key="2">
    <source>
        <dbReference type="ARBA" id="ARBA00023015"/>
    </source>
</evidence>
<evidence type="ECO:0000256" key="1">
    <source>
        <dbReference type="ARBA" id="ARBA00010641"/>
    </source>
</evidence>
<evidence type="ECO:0000313" key="7">
    <source>
        <dbReference type="EMBL" id="SEP23822.1"/>
    </source>
</evidence>
<dbReference type="CDD" id="cd16934">
    <property type="entry name" value="HATPase_RsbT-like"/>
    <property type="match status" value="1"/>
</dbReference>
<dbReference type="InterPro" id="IPR007627">
    <property type="entry name" value="RNA_pol_sigma70_r2"/>
</dbReference>
<feature type="domain" description="Histidine kinase/HSP90-like ATPase" evidence="6">
    <location>
        <begin position="258"/>
        <end position="357"/>
    </location>
</feature>
<evidence type="ECO:0000256" key="5">
    <source>
        <dbReference type="ARBA" id="ARBA00023163"/>
    </source>
</evidence>
<dbReference type="SUPFAM" id="SSF55874">
    <property type="entry name" value="ATPase domain of HSP90 chaperone/DNA topoisomerase II/histidine kinase"/>
    <property type="match status" value="1"/>
</dbReference>
<dbReference type="STRING" id="673521.SAMN05660991_04180"/>
<dbReference type="SUPFAM" id="SSF88946">
    <property type="entry name" value="Sigma2 domain of RNA polymerase sigma factors"/>
    <property type="match status" value="1"/>
</dbReference>
<sequence>MGATDFIGAREDPSAPDVAALIPMVRRVIGARVADPTTAEDLVQETLVRVLTAAPRVEPGMLEPYAIVTARNVVTSLWRQQDRDRRNQHRVVDLSPPDAPDDDMLAREEQEAVAAALARLTDRERDTLVAHEVSGQDTRSLAEELGSTAGAVAAQLNRTRARLRVEYLLVRENVEPPTDRCRPVLLALSGGDRRRQREVDAGRHLLECEVCARLSPPLMERTQSRDDELRIPIAVDADVVAARQAARELASRLGFARTELTLIATAVSEVTRNIVRFAGAGEVVVELLDQPRAGVRITARDTGPGIPDVQAALADGYSTYNGLGLGLPGARRLMDEFAVVSESGRGTTVTMTKWCDAR</sequence>
<dbReference type="OrthoDB" id="5769716at2"/>
<dbReference type="AlphaFoldDB" id="A0A1H8W847"/>
<dbReference type="GO" id="GO:0006352">
    <property type="term" value="P:DNA-templated transcription initiation"/>
    <property type="evidence" value="ECO:0007669"/>
    <property type="project" value="InterPro"/>
</dbReference>
<keyword evidence="5" id="KW-0804">Transcription</keyword>